<feature type="compositionally biased region" description="Low complexity" evidence="4">
    <location>
        <begin position="9"/>
        <end position="20"/>
    </location>
</feature>
<keyword evidence="3 6" id="KW-0067">ATP-binding</keyword>
<dbReference type="GO" id="GO:0098796">
    <property type="term" value="C:membrane protein complex"/>
    <property type="evidence" value="ECO:0007669"/>
    <property type="project" value="UniProtKB-ARBA"/>
</dbReference>
<dbReference type="SMART" id="SM00382">
    <property type="entry name" value="AAA"/>
    <property type="match status" value="1"/>
</dbReference>
<evidence type="ECO:0000256" key="2">
    <source>
        <dbReference type="ARBA" id="ARBA00022741"/>
    </source>
</evidence>
<dbReference type="EMBL" id="SHKI01000004">
    <property type="protein sequence ID" value="RZT65965.1"/>
    <property type="molecule type" value="Genomic_DNA"/>
</dbReference>
<protein>
    <submittedName>
        <fullName evidence="6">Putative ABC transport system ATP-binding protein</fullName>
    </submittedName>
</protein>
<dbReference type="GO" id="GO:0005524">
    <property type="term" value="F:ATP binding"/>
    <property type="evidence" value="ECO:0007669"/>
    <property type="project" value="UniProtKB-KW"/>
</dbReference>
<evidence type="ECO:0000256" key="4">
    <source>
        <dbReference type="SAM" id="MobiDB-lite"/>
    </source>
</evidence>
<dbReference type="GO" id="GO:0016887">
    <property type="term" value="F:ATP hydrolysis activity"/>
    <property type="evidence" value="ECO:0007669"/>
    <property type="project" value="InterPro"/>
</dbReference>
<evidence type="ECO:0000256" key="3">
    <source>
        <dbReference type="ARBA" id="ARBA00022840"/>
    </source>
</evidence>
<evidence type="ECO:0000313" key="6">
    <source>
        <dbReference type="EMBL" id="RZT65965.1"/>
    </source>
</evidence>
<dbReference type="AlphaFoldDB" id="A0A4Q7TXQ2"/>
<sequence length="323" mass="34188">MSRAERPAAEPAAASELDGLEALAGLDGLNGLADAEDPSAAPPGAETPAEARRAARERPRGWVSRVFARRGAGERAVGGAAGDDAGAPEQLLRAGDPDFAGPIVQLDDVTRFFPGPPPVNALRGVNLTVERGDYLAIVGPSGSGKSTMLNTLGLLDRPSTGRFQFEGIDVASLSDDERSALRGRAVGFVFQSFHLMPTRSVLENVMLAGTYAGLTRDEREPLARTALDRVGLSHRVEFSPNTLSGGERQRVAIARAVCTSPRLLLADEPTGNLDRENSASIMRLFDELGQDGLTIVMITHDAAVADSAQRRVRINDGELSELS</sequence>
<reference evidence="6 7" key="1">
    <citation type="journal article" date="2015" name="Stand. Genomic Sci.">
        <title>Genomic Encyclopedia of Bacterial and Archaeal Type Strains, Phase III: the genomes of soil and plant-associated and newly described type strains.</title>
        <authorList>
            <person name="Whitman W.B."/>
            <person name="Woyke T."/>
            <person name="Klenk H.P."/>
            <person name="Zhou Y."/>
            <person name="Lilburn T.G."/>
            <person name="Beck B.J."/>
            <person name="De Vos P."/>
            <person name="Vandamme P."/>
            <person name="Eisen J.A."/>
            <person name="Garrity G."/>
            <person name="Hugenholtz P."/>
            <person name="Kyrpides N.C."/>
        </authorList>
    </citation>
    <scope>NUCLEOTIDE SEQUENCE [LARGE SCALE GENOMIC DNA]</scope>
    <source>
        <strain evidence="6 7">RF6</strain>
    </source>
</reference>
<dbReference type="Gene3D" id="3.40.50.300">
    <property type="entry name" value="P-loop containing nucleotide triphosphate hydrolases"/>
    <property type="match status" value="1"/>
</dbReference>
<dbReference type="SUPFAM" id="SSF52540">
    <property type="entry name" value="P-loop containing nucleoside triphosphate hydrolases"/>
    <property type="match status" value="1"/>
</dbReference>
<dbReference type="RefSeq" id="WP_420029111.1">
    <property type="nucleotide sequence ID" value="NZ_QYAG01000001.1"/>
</dbReference>
<feature type="compositionally biased region" description="Low complexity" evidence="4">
    <location>
        <begin position="28"/>
        <end position="48"/>
    </location>
</feature>
<accession>A0A4Q7TXQ2</accession>
<feature type="region of interest" description="Disordered" evidence="4">
    <location>
        <begin position="1"/>
        <end position="20"/>
    </location>
</feature>
<evidence type="ECO:0000259" key="5">
    <source>
        <dbReference type="PROSITE" id="PS50893"/>
    </source>
</evidence>
<feature type="region of interest" description="Disordered" evidence="4">
    <location>
        <begin position="28"/>
        <end position="58"/>
    </location>
</feature>
<dbReference type="Proteomes" id="UP000291832">
    <property type="component" value="Unassembled WGS sequence"/>
</dbReference>
<proteinExistence type="predicted"/>
<gene>
    <name evidence="6" type="ORF">EV139_1389</name>
</gene>
<dbReference type="InterPro" id="IPR015854">
    <property type="entry name" value="ABC_transpr_LolD-like"/>
</dbReference>
<dbReference type="GO" id="GO:0005886">
    <property type="term" value="C:plasma membrane"/>
    <property type="evidence" value="ECO:0007669"/>
    <property type="project" value="TreeGrafter"/>
</dbReference>
<feature type="domain" description="ABC transporter" evidence="5">
    <location>
        <begin position="104"/>
        <end position="322"/>
    </location>
</feature>
<dbReference type="PROSITE" id="PS00211">
    <property type="entry name" value="ABC_TRANSPORTER_1"/>
    <property type="match status" value="1"/>
</dbReference>
<dbReference type="PANTHER" id="PTHR24220">
    <property type="entry name" value="IMPORT ATP-BINDING PROTEIN"/>
    <property type="match status" value="1"/>
</dbReference>
<evidence type="ECO:0000313" key="7">
    <source>
        <dbReference type="Proteomes" id="UP000291832"/>
    </source>
</evidence>
<dbReference type="InterPro" id="IPR027417">
    <property type="entry name" value="P-loop_NTPase"/>
</dbReference>
<keyword evidence="1" id="KW-0813">Transport</keyword>
<dbReference type="GO" id="GO:0022857">
    <property type="term" value="F:transmembrane transporter activity"/>
    <property type="evidence" value="ECO:0007669"/>
    <property type="project" value="TreeGrafter"/>
</dbReference>
<evidence type="ECO:0000256" key="1">
    <source>
        <dbReference type="ARBA" id="ARBA00022448"/>
    </source>
</evidence>
<dbReference type="InterPro" id="IPR003439">
    <property type="entry name" value="ABC_transporter-like_ATP-bd"/>
</dbReference>
<dbReference type="PROSITE" id="PS50893">
    <property type="entry name" value="ABC_TRANSPORTER_2"/>
    <property type="match status" value="1"/>
</dbReference>
<dbReference type="CDD" id="cd03255">
    <property type="entry name" value="ABC_MJ0796_LolCDE_FtsE"/>
    <property type="match status" value="1"/>
</dbReference>
<dbReference type="InterPro" id="IPR017911">
    <property type="entry name" value="MacB-like_ATP-bd"/>
</dbReference>
<name>A0A4Q7TXQ2_9MICO</name>
<dbReference type="InterPro" id="IPR017871">
    <property type="entry name" value="ABC_transporter-like_CS"/>
</dbReference>
<dbReference type="FunFam" id="3.40.50.300:FF:000032">
    <property type="entry name" value="Export ABC transporter ATP-binding protein"/>
    <property type="match status" value="1"/>
</dbReference>
<dbReference type="InterPro" id="IPR003593">
    <property type="entry name" value="AAA+_ATPase"/>
</dbReference>
<keyword evidence="7" id="KW-1185">Reference proteome</keyword>
<organism evidence="6 7">
    <name type="scientific">Leucobacter luti</name>
    <dbReference type="NCBI Taxonomy" id="340320"/>
    <lineage>
        <taxon>Bacteria</taxon>
        <taxon>Bacillati</taxon>
        <taxon>Actinomycetota</taxon>
        <taxon>Actinomycetes</taxon>
        <taxon>Micrococcales</taxon>
        <taxon>Microbacteriaceae</taxon>
        <taxon>Leucobacter</taxon>
    </lineage>
</organism>
<dbReference type="PANTHER" id="PTHR24220:SF86">
    <property type="entry name" value="ABC TRANSPORTER ABCH.1"/>
    <property type="match status" value="1"/>
</dbReference>
<dbReference type="Pfam" id="PF00005">
    <property type="entry name" value="ABC_tran"/>
    <property type="match status" value="1"/>
</dbReference>
<comment type="caution">
    <text evidence="6">The sequence shown here is derived from an EMBL/GenBank/DDBJ whole genome shotgun (WGS) entry which is preliminary data.</text>
</comment>
<feature type="compositionally biased region" description="Basic and acidic residues" evidence="4">
    <location>
        <begin position="49"/>
        <end position="58"/>
    </location>
</feature>
<keyword evidence="2" id="KW-0547">Nucleotide-binding</keyword>